<dbReference type="CDD" id="cd06170">
    <property type="entry name" value="LuxR_C_like"/>
    <property type="match status" value="1"/>
</dbReference>
<protein>
    <submittedName>
        <fullName evidence="6">DNA-binding response regulator</fullName>
    </submittedName>
</protein>
<dbReference type="SMART" id="SM00448">
    <property type="entry name" value="REC"/>
    <property type="match status" value="1"/>
</dbReference>
<dbReference type="SUPFAM" id="SSF46894">
    <property type="entry name" value="C-terminal effector domain of the bipartite response regulators"/>
    <property type="match status" value="1"/>
</dbReference>
<dbReference type="PRINTS" id="PR00038">
    <property type="entry name" value="HTHLUXR"/>
</dbReference>
<accession>A0A401U9U5</accession>
<dbReference type="EMBL" id="BHXQ01000003">
    <property type="protein sequence ID" value="GCC51650.1"/>
    <property type="molecule type" value="Genomic_DNA"/>
</dbReference>
<evidence type="ECO:0000256" key="2">
    <source>
        <dbReference type="ARBA" id="ARBA00023125"/>
    </source>
</evidence>
<dbReference type="GO" id="GO:0006355">
    <property type="term" value="P:regulation of DNA-templated transcription"/>
    <property type="evidence" value="ECO:0007669"/>
    <property type="project" value="InterPro"/>
</dbReference>
<gene>
    <name evidence="6" type="ORF">SanaruYs_18780</name>
</gene>
<dbReference type="CDD" id="cd17535">
    <property type="entry name" value="REC_NarL-like"/>
    <property type="match status" value="1"/>
</dbReference>
<evidence type="ECO:0000259" key="5">
    <source>
        <dbReference type="PROSITE" id="PS50110"/>
    </source>
</evidence>
<dbReference type="SUPFAM" id="SSF52172">
    <property type="entry name" value="CheY-like"/>
    <property type="match status" value="1"/>
</dbReference>
<name>A0A401U9U5_9BACT</name>
<dbReference type="InterPro" id="IPR016032">
    <property type="entry name" value="Sig_transdc_resp-reg_C-effctor"/>
</dbReference>
<comment type="caution">
    <text evidence="6">The sequence shown here is derived from an EMBL/GenBank/DDBJ whole genome shotgun (WGS) entry which is preliminary data.</text>
</comment>
<feature type="domain" description="HTH luxR-type" evidence="4">
    <location>
        <begin position="143"/>
        <end position="208"/>
    </location>
</feature>
<evidence type="ECO:0000256" key="3">
    <source>
        <dbReference type="PROSITE-ProRule" id="PRU00169"/>
    </source>
</evidence>
<feature type="modified residue" description="4-aspartylphosphate" evidence="3">
    <location>
        <position position="55"/>
    </location>
</feature>
<dbReference type="InterPro" id="IPR000792">
    <property type="entry name" value="Tscrpt_reg_LuxR_C"/>
</dbReference>
<dbReference type="PROSITE" id="PS50110">
    <property type="entry name" value="RESPONSE_REGULATORY"/>
    <property type="match status" value="1"/>
</dbReference>
<dbReference type="InterPro" id="IPR011006">
    <property type="entry name" value="CheY-like_superfamily"/>
</dbReference>
<evidence type="ECO:0000313" key="7">
    <source>
        <dbReference type="Proteomes" id="UP000288227"/>
    </source>
</evidence>
<dbReference type="GO" id="GO:0003677">
    <property type="term" value="F:DNA binding"/>
    <property type="evidence" value="ECO:0007669"/>
    <property type="project" value="UniProtKB-KW"/>
</dbReference>
<dbReference type="RefSeq" id="WP_127122304.1">
    <property type="nucleotide sequence ID" value="NZ_BHXQ01000003.1"/>
</dbReference>
<dbReference type="SMART" id="SM00421">
    <property type="entry name" value="HTH_LUXR"/>
    <property type="match status" value="1"/>
</dbReference>
<dbReference type="PANTHER" id="PTHR43214:SF43">
    <property type="entry name" value="TWO-COMPONENT RESPONSE REGULATOR"/>
    <property type="match status" value="1"/>
</dbReference>
<dbReference type="OrthoDB" id="9797341at2"/>
<keyword evidence="2 6" id="KW-0238">DNA-binding</keyword>
<keyword evidence="7" id="KW-1185">Reference proteome</keyword>
<dbReference type="Pfam" id="PF00072">
    <property type="entry name" value="Response_reg"/>
    <property type="match status" value="1"/>
</dbReference>
<evidence type="ECO:0000259" key="4">
    <source>
        <dbReference type="PROSITE" id="PS50043"/>
    </source>
</evidence>
<dbReference type="PROSITE" id="PS50043">
    <property type="entry name" value="HTH_LUXR_2"/>
    <property type="match status" value="1"/>
</dbReference>
<dbReference type="InterPro" id="IPR039420">
    <property type="entry name" value="WalR-like"/>
</dbReference>
<dbReference type="InterPro" id="IPR001789">
    <property type="entry name" value="Sig_transdc_resp-reg_receiver"/>
</dbReference>
<proteinExistence type="predicted"/>
<organism evidence="6 7">
    <name type="scientific">Chryseotalea sanaruensis</name>
    <dbReference type="NCBI Taxonomy" id="2482724"/>
    <lineage>
        <taxon>Bacteria</taxon>
        <taxon>Pseudomonadati</taxon>
        <taxon>Bacteroidota</taxon>
        <taxon>Cytophagia</taxon>
        <taxon>Cytophagales</taxon>
        <taxon>Chryseotaleaceae</taxon>
        <taxon>Chryseotalea</taxon>
    </lineage>
</organism>
<feature type="domain" description="Response regulatory" evidence="5">
    <location>
        <begin position="4"/>
        <end position="120"/>
    </location>
</feature>
<reference evidence="6 7" key="1">
    <citation type="submission" date="2018-11" db="EMBL/GenBank/DDBJ databases">
        <title>Chryseotalea sanarue gen. nov., sp., nov., a member of the family Cytophagaceae, isolated from a brackish lake in Hamamatsu Japan.</title>
        <authorList>
            <person name="Maejima Y."/>
            <person name="Iino T."/>
            <person name="Muraguchi Y."/>
            <person name="Fukuda K."/>
            <person name="Ohkuma M."/>
            <person name="Moriuchi R."/>
            <person name="Dohra H."/>
            <person name="Kimbara K."/>
            <person name="Shintani M."/>
        </authorList>
    </citation>
    <scope>NUCLEOTIDE SEQUENCE [LARGE SCALE GENOMIC DNA]</scope>
    <source>
        <strain evidence="6 7">Ys</strain>
    </source>
</reference>
<dbReference type="Proteomes" id="UP000288227">
    <property type="component" value="Unassembled WGS sequence"/>
</dbReference>
<dbReference type="AlphaFoldDB" id="A0A401U9U5"/>
<dbReference type="InterPro" id="IPR058245">
    <property type="entry name" value="NreC/VraR/RcsB-like_REC"/>
</dbReference>
<keyword evidence="1 3" id="KW-0597">Phosphoprotein</keyword>
<sequence>MAYAILLYEDNLLLSESIQTMLRLNANIELVGAFESPVAVSAHLKEFTPDLLIMDIDMPVMNGIQAVEHVRKIDKNIPILMLTVFDDNQHVFDAICAGASGYILKKHISTRLFSSIEEAMDGGAPMSPSIARMVIAAMQQKPKLDNPYQLTAREQEVLTSLSKGNSYKLIAAEFAISMDTVRSHIKKVYEKLHVHSQTEAVSKAIHEKLV</sequence>
<evidence type="ECO:0000313" key="6">
    <source>
        <dbReference type="EMBL" id="GCC51650.1"/>
    </source>
</evidence>
<dbReference type="GO" id="GO:0000160">
    <property type="term" value="P:phosphorelay signal transduction system"/>
    <property type="evidence" value="ECO:0007669"/>
    <property type="project" value="InterPro"/>
</dbReference>
<dbReference type="Gene3D" id="3.40.50.2300">
    <property type="match status" value="1"/>
</dbReference>
<dbReference type="PANTHER" id="PTHR43214">
    <property type="entry name" value="TWO-COMPONENT RESPONSE REGULATOR"/>
    <property type="match status" value="1"/>
</dbReference>
<dbReference type="Pfam" id="PF00196">
    <property type="entry name" value="GerE"/>
    <property type="match status" value="1"/>
</dbReference>
<evidence type="ECO:0000256" key="1">
    <source>
        <dbReference type="ARBA" id="ARBA00022553"/>
    </source>
</evidence>